<reference evidence="1" key="1">
    <citation type="submission" date="2022-11" db="EMBL/GenBank/DDBJ databases">
        <authorList>
            <person name="Petersen C."/>
        </authorList>
    </citation>
    <scope>NUCLEOTIDE SEQUENCE</scope>
    <source>
        <strain evidence="1">IBT 30761</strain>
    </source>
</reference>
<gene>
    <name evidence="1" type="ORF">N7532_010492</name>
</gene>
<accession>A0A9W9EPZ8</accession>
<reference evidence="1" key="2">
    <citation type="journal article" date="2023" name="IMA Fungus">
        <title>Comparative genomic study of the Penicillium genus elucidates a diverse pangenome and 15 lateral gene transfer events.</title>
        <authorList>
            <person name="Petersen C."/>
            <person name="Sorensen T."/>
            <person name="Nielsen M.R."/>
            <person name="Sondergaard T.E."/>
            <person name="Sorensen J.L."/>
            <person name="Fitzpatrick D.A."/>
            <person name="Frisvad J.C."/>
            <person name="Nielsen K.L."/>
        </authorList>
    </citation>
    <scope>NUCLEOTIDE SEQUENCE</scope>
    <source>
        <strain evidence="1">IBT 30761</strain>
    </source>
</reference>
<dbReference type="OrthoDB" id="2012566at2759"/>
<evidence type="ECO:0000313" key="1">
    <source>
        <dbReference type="EMBL" id="KAJ5085721.1"/>
    </source>
</evidence>
<comment type="caution">
    <text evidence="1">The sequence shown here is derived from an EMBL/GenBank/DDBJ whole genome shotgun (WGS) entry which is preliminary data.</text>
</comment>
<dbReference type="RefSeq" id="XP_056470399.1">
    <property type="nucleotide sequence ID" value="XM_056622983.1"/>
</dbReference>
<sequence>MRGTFDTSELYWTITNFVGDPVEPGEAQSPASTLELLQWRTKYTSDTYPEDLDTTSLGLLTMPPDPAIVHSILDEMHEYIDEDGNVQAYFDKSRPRVDAVIALNVLTLFHKYGRGHELPDTMEWIYNILINRAYVNGTRYYPNAEWFLYYLTRLLHMSSDPSLKERIEPPLRKRVAERIGVAGDAYCLGMRVLTCNKLGIANYPDRQKLGSIQQQDGGWEASCMYLFPGAERKVGNRGATTAFAVKALENWHVHGQSI</sequence>
<keyword evidence="2" id="KW-1185">Reference proteome</keyword>
<dbReference type="GeneID" id="81361962"/>
<dbReference type="AlphaFoldDB" id="A0A9W9EPZ8"/>
<protein>
    <submittedName>
        <fullName evidence="1">HAD-like domain-containing protein</fullName>
    </submittedName>
</protein>
<dbReference type="EMBL" id="JAPQKI010000010">
    <property type="protein sequence ID" value="KAJ5085721.1"/>
    <property type="molecule type" value="Genomic_DNA"/>
</dbReference>
<dbReference type="Proteomes" id="UP001149074">
    <property type="component" value="Unassembled WGS sequence"/>
</dbReference>
<evidence type="ECO:0000313" key="2">
    <source>
        <dbReference type="Proteomes" id="UP001149074"/>
    </source>
</evidence>
<proteinExistence type="predicted"/>
<name>A0A9W9EPZ8_9EURO</name>
<organism evidence="1 2">
    <name type="scientific">Penicillium argentinense</name>
    <dbReference type="NCBI Taxonomy" id="1131581"/>
    <lineage>
        <taxon>Eukaryota</taxon>
        <taxon>Fungi</taxon>
        <taxon>Dikarya</taxon>
        <taxon>Ascomycota</taxon>
        <taxon>Pezizomycotina</taxon>
        <taxon>Eurotiomycetes</taxon>
        <taxon>Eurotiomycetidae</taxon>
        <taxon>Eurotiales</taxon>
        <taxon>Aspergillaceae</taxon>
        <taxon>Penicillium</taxon>
    </lineage>
</organism>